<dbReference type="AlphaFoldDB" id="A0ABD3B4K4"/>
<evidence type="ECO:0000313" key="1">
    <source>
        <dbReference type="EMBL" id="KAL3538465.1"/>
    </source>
</evidence>
<proteinExistence type="predicted"/>
<organism evidence="1 2">
    <name type="scientific">Cinchona calisaya</name>
    <dbReference type="NCBI Taxonomy" id="153742"/>
    <lineage>
        <taxon>Eukaryota</taxon>
        <taxon>Viridiplantae</taxon>
        <taxon>Streptophyta</taxon>
        <taxon>Embryophyta</taxon>
        <taxon>Tracheophyta</taxon>
        <taxon>Spermatophyta</taxon>
        <taxon>Magnoliopsida</taxon>
        <taxon>eudicotyledons</taxon>
        <taxon>Gunneridae</taxon>
        <taxon>Pentapetalae</taxon>
        <taxon>asterids</taxon>
        <taxon>lamiids</taxon>
        <taxon>Gentianales</taxon>
        <taxon>Rubiaceae</taxon>
        <taxon>Cinchonoideae</taxon>
        <taxon>Cinchoneae</taxon>
        <taxon>Cinchona</taxon>
    </lineage>
</organism>
<reference evidence="1 2" key="1">
    <citation type="submission" date="2024-11" db="EMBL/GenBank/DDBJ databases">
        <title>A near-complete genome assembly of Cinchona calisaya.</title>
        <authorList>
            <person name="Lian D.C."/>
            <person name="Zhao X.W."/>
            <person name="Wei L."/>
        </authorList>
    </citation>
    <scope>NUCLEOTIDE SEQUENCE [LARGE SCALE GENOMIC DNA]</scope>
    <source>
        <tissue evidence="1">Nenye</tissue>
    </source>
</reference>
<accession>A0ABD3B4K4</accession>
<gene>
    <name evidence="1" type="ORF">ACH5RR_001831</name>
</gene>
<sequence length="111" mass="12560">MPASLYLWAGDNGRTEILRFLTTKQSLINFQSCPYSSQTKNNTELMGSTRLNTRKFLRYYSCSLVIMSSSENMDRRSFPAVHTLNLLKFVVSSGQYLKDKGSFGISTLDSP</sequence>
<keyword evidence="2" id="KW-1185">Reference proteome</keyword>
<protein>
    <submittedName>
        <fullName evidence="1">Uncharacterized protein</fullName>
    </submittedName>
</protein>
<dbReference type="EMBL" id="JBJUIK010000001">
    <property type="protein sequence ID" value="KAL3538465.1"/>
    <property type="molecule type" value="Genomic_DNA"/>
</dbReference>
<name>A0ABD3B4K4_9GENT</name>
<evidence type="ECO:0000313" key="2">
    <source>
        <dbReference type="Proteomes" id="UP001630127"/>
    </source>
</evidence>
<comment type="caution">
    <text evidence="1">The sequence shown here is derived from an EMBL/GenBank/DDBJ whole genome shotgun (WGS) entry which is preliminary data.</text>
</comment>
<dbReference type="Proteomes" id="UP001630127">
    <property type="component" value="Unassembled WGS sequence"/>
</dbReference>